<organism evidence="1 2">
    <name type="scientific">Porphyromonas macacae</name>
    <dbReference type="NCBI Taxonomy" id="28115"/>
    <lineage>
        <taxon>Bacteria</taxon>
        <taxon>Pseudomonadati</taxon>
        <taxon>Bacteroidota</taxon>
        <taxon>Bacteroidia</taxon>
        <taxon>Bacteroidales</taxon>
        <taxon>Porphyromonadaceae</taxon>
        <taxon>Porphyromonas</taxon>
    </lineage>
</organism>
<proteinExistence type="predicted"/>
<dbReference type="Proteomes" id="UP000254263">
    <property type="component" value="Unassembled WGS sequence"/>
</dbReference>
<dbReference type="EMBL" id="UGTI01000001">
    <property type="protein sequence ID" value="SUB78194.1"/>
    <property type="molecule type" value="Genomic_DNA"/>
</dbReference>
<protein>
    <submittedName>
        <fullName evidence="1">Uncharacterized protein</fullName>
    </submittedName>
</protein>
<gene>
    <name evidence="1" type="ORF">NCTC13100_01347</name>
</gene>
<dbReference type="RefSeq" id="WP_018361111.1">
    <property type="nucleotide sequence ID" value="NZ_UGTI01000001.1"/>
</dbReference>
<evidence type="ECO:0000313" key="1">
    <source>
        <dbReference type="EMBL" id="SUB78194.1"/>
    </source>
</evidence>
<accession>A0A379DJS8</accession>
<dbReference type="AlphaFoldDB" id="A0A379DJS8"/>
<evidence type="ECO:0000313" key="2">
    <source>
        <dbReference type="Proteomes" id="UP000254263"/>
    </source>
</evidence>
<sequence length="254" mass="29290">MIQSQDKNRIPEIPEEMLEHIHQLDEAIPLTLQNNYFRQSTLIRKKMFKVTPDYITEAKQILENSESIDTAILMDYLSHLAIGGNIEALRLIESFVPEQPGVLRQWALMAQLEARLGVLSELIDEKQIAISSGLGGHNGLMRMEALIYHQALEPFKEYEKKLIMDEFGLIVDQQKGEIEKINFGENYAVLFFLLPFKNDIKAVFEKLAYQCNQYGNFLSSKFMVTNTEHISKTEIDKMLAAYRKENIDNNIKTT</sequence>
<reference evidence="1 2" key="1">
    <citation type="submission" date="2018-06" db="EMBL/GenBank/DDBJ databases">
        <authorList>
            <consortium name="Pathogen Informatics"/>
            <person name="Doyle S."/>
        </authorList>
    </citation>
    <scope>NUCLEOTIDE SEQUENCE [LARGE SCALE GENOMIC DNA]</scope>
    <source>
        <strain evidence="1 2">NCTC13100</strain>
    </source>
</reference>
<name>A0A379DJS8_9PORP</name>